<reference evidence="5" key="1">
    <citation type="journal article" date="2019" name="Int. J. Syst. Evol. Microbiol.">
        <title>The Global Catalogue of Microorganisms (GCM) 10K type strain sequencing project: providing services to taxonomists for standard genome sequencing and annotation.</title>
        <authorList>
            <consortium name="The Broad Institute Genomics Platform"/>
            <consortium name="The Broad Institute Genome Sequencing Center for Infectious Disease"/>
            <person name="Wu L."/>
            <person name="Ma J."/>
        </authorList>
    </citation>
    <scope>NUCLEOTIDE SEQUENCE [LARGE SCALE GENOMIC DNA]</scope>
    <source>
        <strain evidence="5">CGMCC 1.16275</strain>
    </source>
</reference>
<dbReference type="InterPro" id="IPR050288">
    <property type="entry name" value="Cellulose_deg_GH3"/>
</dbReference>
<dbReference type="Gene3D" id="2.60.40.10">
    <property type="entry name" value="Immunoglobulins"/>
    <property type="match status" value="1"/>
</dbReference>
<dbReference type="Proteomes" id="UP001597115">
    <property type="component" value="Unassembled WGS sequence"/>
</dbReference>
<proteinExistence type="inferred from homology"/>
<dbReference type="RefSeq" id="WP_380888077.1">
    <property type="nucleotide sequence ID" value="NZ_JBHUDY010000001.1"/>
</dbReference>
<dbReference type="Gene3D" id="3.20.20.300">
    <property type="entry name" value="Glycoside hydrolase, family 3, N-terminal domain"/>
    <property type="match status" value="1"/>
</dbReference>
<dbReference type="PRINTS" id="PR00133">
    <property type="entry name" value="GLHYDRLASE3"/>
</dbReference>
<comment type="caution">
    <text evidence="4">The sequence shown here is derived from an EMBL/GenBank/DDBJ whole genome shotgun (WGS) entry which is preliminary data.</text>
</comment>
<dbReference type="PANTHER" id="PTHR42715:SF10">
    <property type="entry name" value="BETA-GLUCOSIDASE"/>
    <property type="match status" value="1"/>
</dbReference>
<dbReference type="SUPFAM" id="SSF52279">
    <property type="entry name" value="Beta-D-glucan exohydrolase, C-terminal domain"/>
    <property type="match status" value="1"/>
</dbReference>
<dbReference type="GO" id="GO:0016787">
    <property type="term" value="F:hydrolase activity"/>
    <property type="evidence" value="ECO:0007669"/>
    <property type="project" value="UniProtKB-KW"/>
</dbReference>
<accession>A0ABW4I0R2</accession>
<dbReference type="InterPro" id="IPR001764">
    <property type="entry name" value="Glyco_hydro_3_N"/>
</dbReference>
<dbReference type="InterPro" id="IPR036962">
    <property type="entry name" value="Glyco_hydro_3_N_sf"/>
</dbReference>
<evidence type="ECO:0000256" key="2">
    <source>
        <dbReference type="ARBA" id="ARBA00022801"/>
    </source>
</evidence>
<name>A0ABW4I0R2_9SPHN</name>
<protein>
    <submittedName>
        <fullName evidence="4">Glycoside hydrolase family 3 N-terminal domain-containing protein</fullName>
    </submittedName>
</protein>
<evidence type="ECO:0000259" key="3">
    <source>
        <dbReference type="SMART" id="SM01217"/>
    </source>
</evidence>
<dbReference type="Pfam" id="PF01915">
    <property type="entry name" value="Glyco_hydro_3_C"/>
    <property type="match status" value="1"/>
</dbReference>
<dbReference type="EMBL" id="JBHUDY010000001">
    <property type="protein sequence ID" value="MFD1611484.1"/>
    <property type="molecule type" value="Genomic_DNA"/>
</dbReference>
<evidence type="ECO:0000313" key="5">
    <source>
        <dbReference type="Proteomes" id="UP001597115"/>
    </source>
</evidence>
<dbReference type="PANTHER" id="PTHR42715">
    <property type="entry name" value="BETA-GLUCOSIDASE"/>
    <property type="match status" value="1"/>
</dbReference>
<evidence type="ECO:0000256" key="1">
    <source>
        <dbReference type="ARBA" id="ARBA00005336"/>
    </source>
</evidence>
<keyword evidence="2 4" id="KW-0378">Hydrolase</keyword>
<gene>
    <name evidence="4" type="ORF">ACFSCW_06675</name>
</gene>
<feature type="domain" description="Fibronectin type III-like" evidence="3">
    <location>
        <begin position="694"/>
        <end position="763"/>
    </location>
</feature>
<organism evidence="4 5">
    <name type="scientific">Sphingomonas tabacisoli</name>
    <dbReference type="NCBI Taxonomy" id="2249466"/>
    <lineage>
        <taxon>Bacteria</taxon>
        <taxon>Pseudomonadati</taxon>
        <taxon>Pseudomonadota</taxon>
        <taxon>Alphaproteobacteria</taxon>
        <taxon>Sphingomonadales</taxon>
        <taxon>Sphingomonadaceae</taxon>
        <taxon>Sphingomonas</taxon>
    </lineage>
</organism>
<dbReference type="InterPro" id="IPR002772">
    <property type="entry name" value="Glyco_hydro_3_C"/>
</dbReference>
<comment type="similarity">
    <text evidence="1">Belongs to the glycosyl hydrolase 3 family.</text>
</comment>
<dbReference type="SUPFAM" id="SSF51445">
    <property type="entry name" value="(Trans)glycosidases"/>
    <property type="match status" value="1"/>
</dbReference>
<dbReference type="InterPro" id="IPR013783">
    <property type="entry name" value="Ig-like_fold"/>
</dbReference>
<dbReference type="Pfam" id="PF14310">
    <property type="entry name" value="Fn3-like"/>
    <property type="match status" value="1"/>
</dbReference>
<sequence>MGATFLASAAPAFGVERLTYRDRNAPIDARVSDLLSRMTLEEKAAQLRSMWFSKSAILGPDGNFSPDKATKVLADGIGQIARPHDFAGKGVFLQSREIEDSVALVNAIQGHLVQKTRLGIPALFHEEGAHGYLARDSTIFPAPPALGSTWDPELVEQVFTAVAKEIRIRGGTIALAPVVDLARDPRYGRVEEFFGEDPRHVAVIGTAAVRGFQGRQRPLAKDRVFATLKHFVHGVPRGGLNIAPSDVSERTLRETFLVPFAEIVKAAEPAIIMPSYNEVQGIPAHANVQLLQGTGRRQLGFRGAYMSDYGGVANLQTHHHVAANKADAAVLAMNAGVQADLPDGECYIHLPELVRANRISETQIDSAVAQILALKFEAGLFENPYIDPKRAVRETNTAASVALARKAAQRAIVLLKNDGVVPLKSRAGLKLAVIGPNAEEALFGGYSGFTAKGVGVLAGLRNAAPKGVTLEYAEGVRISEPGGDGRHDTFTPLVKVKPEENRARIAQAVETASRSDVIVLALGDNPIITKEAVAYPMPGDRNSLELFGQQDELVEAMIATNKPIVALLLNGRALAVNRLAEKANALFEGWYLGQEGGNAFADILFGKVNPGGKLAVSFPRSAGELPVYYDRHPSDDVNQYVEGPRKPLFPFGHGLSYTTFDISAPRLSRADIGRGENVSVSVDVTNSGKWTGDEVVQLYIRDDVSSVPRPVLELKAFRRVTLAPGEMRTVAFDLTPDDLAFWDADMKWTVEPGLFLVGVGSSSVSLKTTRLSVA</sequence>
<keyword evidence="5" id="KW-1185">Reference proteome</keyword>
<dbReference type="InterPro" id="IPR017853">
    <property type="entry name" value="GH"/>
</dbReference>
<dbReference type="InterPro" id="IPR026891">
    <property type="entry name" value="Fn3-like"/>
</dbReference>
<dbReference type="SMART" id="SM01217">
    <property type="entry name" value="Fn3_like"/>
    <property type="match status" value="1"/>
</dbReference>
<dbReference type="Pfam" id="PF00933">
    <property type="entry name" value="Glyco_hydro_3"/>
    <property type="match status" value="1"/>
</dbReference>
<dbReference type="Gene3D" id="3.40.50.1700">
    <property type="entry name" value="Glycoside hydrolase family 3 C-terminal domain"/>
    <property type="match status" value="1"/>
</dbReference>
<dbReference type="InterPro" id="IPR036881">
    <property type="entry name" value="Glyco_hydro_3_C_sf"/>
</dbReference>
<evidence type="ECO:0000313" key="4">
    <source>
        <dbReference type="EMBL" id="MFD1611484.1"/>
    </source>
</evidence>